<gene>
    <name evidence="1" type="ORF">SAMN05660874_01665</name>
</gene>
<evidence type="ECO:0000313" key="1">
    <source>
        <dbReference type="EMBL" id="SFS54261.1"/>
    </source>
</evidence>
<name>A0A1I6QP61_9PSEU</name>
<dbReference type="OrthoDB" id="7950977at2"/>
<dbReference type="STRING" id="95161.SAMN05660874_01665"/>
<keyword evidence="2" id="KW-1185">Reference proteome</keyword>
<proteinExistence type="predicted"/>
<dbReference type="Pfam" id="PF04237">
    <property type="entry name" value="YjbR"/>
    <property type="match status" value="1"/>
</dbReference>
<dbReference type="SUPFAM" id="SSF47789">
    <property type="entry name" value="C-terminal domain of RNA polymerase alpha subunit"/>
    <property type="match status" value="1"/>
</dbReference>
<accession>A0A1I6QP61</accession>
<dbReference type="InterPro" id="IPR038056">
    <property type="entry name" value="YjbR-like_sf"/>
</dbReference>
<protein>
    <submittedName>
        <fullName evidence="1">YjbR protein</fullName>
    </submittedName>
</protein>
<reference evidence="2" key="1">
    <citation type="submission" date="2016-10" db="EMBL/GenBank/DDBJ databases">
        <authorList>
            <person name="Varghese N."/>
            <person name="Submissions S."/>
        </authorList>
    </citation>
    <scope>NUCLEOTIDE SEQUENCE [LARGE SCALE GENOMIC DNA]</scope>
    <source>
        <strain evidence="2">DSM 44771</strain>
    </source>
</reference>
<dbReference type="InterPro" id="IPR058532">
    <property type="entry name" value="YjbR/MT2646/Rv2570-like"/>
</dbReference>
<dbReference type="RefSeq" id="WP_093415708.1">
    <property type="nucleotide sequence ID" value="NZ_FOZX01000002.1"/>
</dbReference>
<sequence>MTSEKQLRKAALGLPGVEEGTHFGMVSFSVRGKGFASLTGDGVVQAWVGDDDAERFLAKVPGERLARAGKPFGIAVPLADINGKDLNELIHLAWRCRAPKSLVREREEPADSDLPASIGRPATRALHGAGITTLAQAATWSDEDLLALHGFGPKALRLLAETLTDQGLRRSGQD</sequence>
<organism evidence="1 2">
    <name type="scientific">Saccharopolyspora flava</name>
    <dbReference type="NCBI Taxonomy" id="95161"/>
    <lineage>
        <taxon>Bacteria</taxon>
        <taxon>Bacillati</taxon>
        <taxon>Actinomycetota</taxon>
        <taxon>Actinomycetes</taxon>
        <taxon>Pseudonocardiales</taxon>
        <taxon>Pseudonocardiaceae</taxon>
        <taxon>Saccharopolyspora</taxon>
    </lineage>
</organism>
<dbReference type="SUPFAM" id="SSF142906">
    <property type="entry name" value="YjbR-like"/>
    <property type="match status" value="1"/>
</dbReference>
<dbReference type="Gene3D" id="1.10.150.20">
    <property type="entry name" value="5' to 3' exonuclease, C-terminal subdomain"/>
    <property type="match status" value="1"/>
</dbReference>
<dbReference type="AlphaFoldDB" id="A0A1I6QP61"/>
<evidence type="ECO:0000313" key="2">
    <source>
        <dbReference type="Proteomes" id="UP000198852"/>
    </source>
</evidence>
<dbReference type="EMBL" id="FOZX01000002">
    <property type="protein sequence ID" value="SFS54261.1"/>
    <property type="molecule type" value="Genomic_DNA"/>
</dbReference>
<dbReference type="Proteomes" id="UP000198852">
    <property type="component" value="Unassembled WGS sequence"/>
</dbReference>